<name>A0ABQ9K9B3_HEVBR</name>
<feature type="compositionally biased region" description="Polar residues" evidence="2">
    <location>
        <begin position="80"/>
        <end position="98"/>
    </location>
</feature>
<keyword evidence="1" id="KW-0175">Coiled coil</keyword>
<accession>A0ABQ9K9B3</accession>
<evidence type="ECO:0000256" key="1">
    <source>
        <dbReference type="SAM" id="Coils"/>
    </source>
</evidence>
<protein>
    <recommendedName>
        <fullName evidence="5">RAB6-interacting golgin</fullName>
    </recommendedName>
</protein>
<dbReference type="EMBL" id="JARPOI010000403">
    <property type="protein sequence ID" value="KAJ9128746.1"/>
    <property type="molecule type" value="Genomic_DNA"/>
</dbReference>
<sequence length="98" mass="10763">MEEQIRVFQANAKKDKEELREEIKQTTIENINIILEEFQSLFGVVMVDKGNGASSGDNDEAENSVASLRGKGILPKPKENGNQPNRDLNGTGSTAETE</sequence>
<feature type="coiled-coil region" evidence="1">
    <location>
        <begin position="9"/>
        <end position="36"/>
    </location>
</feature>
<evidence type="ECO:0000313" key="4">
    <source>
        <dbReference type="Proteomes" id="UP001174677"/>
    </source>
</evidence>
<keyword evidence="4" id="KW-1185">Reference proteome</keyword>
<evidence type="ECO:0000313" key="3">
    <source>
        <dbReference type="EMBL" id="KAJ9128746.1"/>
    </source>
</evidence>
<gene>
    <name evidence="3" type="ORF">P3X46_034518</name>
</gene>
<proteinExistence type="predicted"/>
<evidence type="ECO:0008006" key="5">
    <source>
        <dbReference type="Google" id="ProtNLM"/>
    </source>
</evidence>
<evidence type="ECO:0000256" key="2">
    <source>
        <dbReference type="SAM" id="MobiDB-lite"/>
    </source>
</evidence>
<feature type="non-terminal residue" evidence="3">
    <location>
        <position position="98"/>
    </location>
</feature>
<reference evidence="3 4" key="1">
    <citation type="journal article" date="2023" name="Plant Biotechnol. J.">
        <title>Chromosome-level wild Hevea brasiliensis genome provides new tools for genomic-assisted breeding and valuable loci to elevate rubber yield.</title>
        <authorList>
            <person name="Cheng H."/>
            <person name="Song X."/>
            <person name="Hu Y."/>
            <person name="Wu T."/>
            <person name="Yang Q."/>
            <person name="An Z."/>
            <person name="Feng S."/>
            <person name="Deng Z."/>
            <person name="Wu W."/>
            <person name="Zeng X."/>
            <person name="Tu M."/>
            <person name="Wang X."/>
            <person name="Huang H."/>
        </authorList>
    </citation>
    <scope>NUCLEOTIDE SEQUENCE [LARGE SCALE GENOMIC DNA]</scope>
    <source>
        <strain evidence="3">MT/VB/25A 57/8</strain>
    </source>
</reference>
<comment type="caution">
    <text evidence="3">The sequence shown here is derived from an EMBL/GenBank/DDBJ whole genome shotgun (WGS) entry which is preliminary data.</text>
</comment>
<dbReference type="Proteomes" id="UP001174677">
    <property type="component" value="Unassembled WGS sequence"/>
</dbReference>
<organism evidence="3 4">
    <name type="scientific">Hevea brasiliensis</name>
    <name type="common">Para rubber tree</name>
    <name type="synonym">Siphonia brasiliensis</name>
    <dbReference type="NCBI Taxonomy" id="3981"/>
    <lineage>
        <taxon>Eukaryota</taxon>
        <taxon>Viridiplantae</taxon>
        <taxon>Streptophyta</taxon>
        <taxon>Embryophyta</taxon>
        <taxon>Tracheophyta</taxon>
        <taxon>Spermatophyta</taxon>
        <taxon>Magnoliopsida</taxon>
        <taxon>eudicotyledons</taxon>
        <taxon>Gunneridae</taxon>
        <taxon>Pentapetalae</taxon>
        <taxon>rosids</taxon>
        <taxon>fabids</taxon>
        <taxon>Malpighiales</taxon>
        <taxon>Euphorbiaceae</taxon>
        <taxon>Crotonoideae</taxon>
        <taxon>Micrandreae</taxon>
        <taxon>Hevea</taxon>
    </lineage>
</organism>
<feature type="region of interest" description="Disordered" evidence="2">
    <location>
        <begin position="48"/>
        <end position="98"/>
    </location>
</feature>